<sequence length="689" mass="73534">MSSPPRSLGQGGQRYSMSPSSPASSLAAASSAFGSSSAFGGGSSAFGAVQYRVGAPVVGSGGVAGSRGGGAPASGAAAAIGGAAGRQRRPSVGDVLPGAQQGGGGGGSLASVLAGLSENTAAGADRGQHAAPRNKPRLLQDMGAAATQNNENEEESTPGMPPRNARGPVGARHGLSNVSSVGSGDMVLGPGMHGNARSSLQSNSNLPSPTGSSASGMDTGRNRVRFSTQADLEQRRANSQHPTFARTSQVQKAQAHAANAPAVEIPSSGKDPWAAMQGVNMPMSTNFTGLGDNSSALAPVSQSAVAAPLEDPNAGFKARPTYEKPDSFWTVNHLKMLYLISKYSHSAQSIHEKEKWIRRLPLAVFIYEGVVQKVFEYDYAPMSELIKSKRVYLNISQEGLDDLDDLVEGKLVKALRMTTKEHQSVQAYQIAAEGRSLILKRLSEEDRQLVDELITVEGRLIHIIWEDDHFTLRNDLVSRESTITDTEDVSYVCSPYIPKTLRRPGGPVMSSNAHRASESATKESTIRDDLDALNEYLAQKAVVSEDGDADRLTSVNRVAWVERDSGKWEGYVPRIELVYDEKHGFLLSVYLQLTRRASEPARLRPETLKIRFLTELQEYGVLKATDAADVIDATKPVHGQGDDGSGDGSGGRTYLKIRKPGDKFYREVPFGAQTYLGMVLISFFQNTSL</sequence>
<feature type="compositionally biased region" description="Low complexity" evidence="1">
    <location>
        <begin position="253"/>
        <end position="262"/>
    </location>
</feature>
<feature type="compositionally biased region" description="Low complexity" evidence="1">
    <location>
        <begin position="198"/>
        <end position="209"/>
    </location>
</feature>
<feature type="region of interest" description="Disordered" evidence="1">
    <location>
        <begin position="233"/>
        <end position="269"/>
    </location>
</feature>
<dbReference type="OrthoDB" id="494993at2759"/>
<feature type="region of interest" description="Disordered" evidence="1">
    <location>
        <begin position="63"/>
        <end position="111"/>
    </location>
</feature>
<dbReference type="AlphaFoldDB" id="A0A830HSU8"/>
<feature type="compositionally biased region" description="Gly residues" evidence="1">
    <location>
        <begin position="642"/>
        <end position="651"/>
    </location>
</feature>
<protein>
    <submittedName>
        <fullName evidence="2">Uncharacterized protein</fullName>
    </submittedName>
</protein>
<comment type="caution">
    <text evidence="2">The sequence shown here is derived from an EMBL/GenBank/DDBJ whole genome shotgun (WGS) entry which is preliminary data.</text>
</comment>
<accession>A0A830HSU8</accession>
<feature type="region of interest" description="Disordered" evidence="1">
    <location>
        <begin position="634"/>
        <end position="653"/>
    </location>
</feature>
<name>A0A830HSU8_9CHLO</name>
<feature type="compositionally biased region" description="Low complexity" evidence="1">
    <location>
        <begin position="18"/>
        <end position="27"/>
    </location>
</feature>
<evidence type="ECO:0000313" key="2">
    <source>
        <dbReference type="EMBL" id="GHP09743.1"/>
    </source>
</evidence>
<gene>
    <name evidence="2" type="ORF">PPROV_000847800</name>
</gene>
<dbReference type="Proteomes" id="UP000660262">
    <property type="component" value="Unassembled WGS sequence"/>
</dbReference>
<feature type="compositionally biased region" description="Gly residues" evidence="1">
    <location>
        <begin position="63"/>
        <end position="72"/>
    </location>
</feature>
<dbReference type="EMBL" id="BNJQ01000026">
    <property type="protein sequence ID" value="GHP09743.1"/>
    <property type="molecule type" value="Genomic_DNA"/>
</dbReference>
<feature type="compositionally biased region" description="Polar residues" evidence="1">
    <location>
        <begin position="233"/>
        <end position="252"/>
    </location>
</feature>
<feature type="compositionally biased region" description="Basic and acidic residues" evidence="1">
    <location>
        <begin position="515"/>
        <end position="524"/>
    </location>
</feature>
<reference evidence="2" key="1">
    <citation type="submission" date="2020-10" db="EMBL/GenBank/DDBJ databases">
        <title>Unveiling of a novel bifunctional photoreceptor, Dualchrome1, isolated from a cosmopolitan green alga.</title>
        <authorList>
            <person name="Suzuki S."/>
            <person name="Kawachi M."/>
        </authorList>
    </citation>
    <scope>NUCLEOTIDE SEQUENCE</scope>
    <source>
        <strain evidence="2">NIES 2893</strain>
    </source>
</reference>
<feature type="region of interest" description="Disordered" evidence="1">
    <location>
        <begin position="503"/>
        <end position="524"/>
    </location>
</feature>
<evidence type="ECO:0000256" key="1">
    <source>
        <dbReference type="SAM" id="MobiDB-lite"/>
    </source>
</evidence>
<evidence type="ECO:0000313" key="3">
    <source>
        <dbReference type="Proteomes" id="UP000660262"/>
    </source>
</evidence>
<keyword evidence="3" id="KW-1185">Reference proteome</keyword>
<feature type="region of interest" description="Disordered" evidence="1">
    <location>
        <begin position="1"/>
        <end position="27"/>
    </location>
</feature>
<feature type="region of interest" description="Disordered" evidence="1">
    <location>
        <begin position="145"/>
        <end position="221"/>
    </location>
</feature>
<organism evidence="2 3">
    <name type="scientific">Pycnococcus provasolii</name>
    <dbReference type="NCBI Taxonomy" id="41880"/>
    <lineage>
        <taxon>Eukaryota</taxon>
        <taxon>Viridiplantae</taxon>
        <taxon>Chlorophyta</taxon>
        <taxon>Pseudoscourfieldiophyceae</taxon>
        <taxon>Pseudoscourfieldiales</taxon>
        <taxon>Pycnococcaceae</taxon>
        <taxon>Pycnococcus</taxon>
    </lineage>
</organism>
<proteinExistence type="predicted"/>